<keyword evidence="2" id="KW-1185">Reference proteome</keyword>
<dbReference type="EMBL" id="CACVKT020010037">
    <property type="protein sequence ID" value="CAC5424470.1"/>
    <property type="molecule type" value="Genomic_DNA"/>
</dbReference>
<gene>
    <name evidence="1" type="ORF">MCOR_56373</name>
</gene>
<dbReference type="Proteomes" id="UP000507470">
    <property type="component" value="Unassembled WGS sequence"/>
</dbReference>
<reference evidence="1 2" key="1">
    <citation type="submission" date="2020-06" db="EMBL/GenBank/DDBJ databases">
        <authorList>
            <person name="Li R."/>
            <person name="Bekaert M."/>
        </authorList>
    </citation>
    <scope>NUCLEOTIDE SEQUENCE [LARGE SCALE GENOMIC DNA]</scope>
    <source>
        <strain evidence="2">wild</strain>
    </source>
</reference>
<proteinExistence type="predicted"/>
<name>A0A6J8EVJ9_MYTCO</name>
<dbReference type="AlphaFoldDB" id="A0A6J8EVJ9"/>
<organism evidence="1 2">
    <name type="scientific">Mytilus coruscus</name>
    <name type="common">Sea mussel</name>
    <dbReference type="NCBI Taxonomy" id="42192"/>
    <lineage>
        <taxon>Eukaryota</taxon>
        <taxon>Metazoa</taxon>
        <taxon>Spiralia</taxon>
        <taxon>Lophotrochozoa</taxon>
        <taxon>Mollusca</taxon>
        <taxon>Bivalvia</taxon>
        <taxon>Autobranchia</taxon>
        <taxon>Pteriomorphia</taxon>
        <taxon>Mytilida</taxon>
        <taxon>Mytiloidea</taxon>
        <taxon>Mytilidae</taxon>
        <taxon>Mytilinae</taxon>
        <taxon>Mytilus</taxon>
    </lineage>
</organism>
<accession>A0A6J8EVJ9</accession>
<protein>
    <submittedName>
        <fullName evidence="1">Uncharacterized protein</fullName>
    </submittedName>
</protein>
<sequence length="251" mass="28910">MYLSVLINMSTLHRKLPQIINLVDEVDTIILDQIEVRDGRTSSSGEFIMCDGVVGDNRIVRVTPRDEGRHLDAHMIIMDDKENILLEGVHIKQECFRKVFNIYSPAGFILGRVRERCLKSKAYYEILSGNQEFLFLLIHENNETESIIKITESKARKVIAKVTLSLTQDGKCMYTITYVKKIQVLYKLQILCAVLLNTQQDPSKHTLCCMIKNKLDTVRCFPLYYDNNPRSVFSKKEDKELKSISTVQTLT</sequence>
<evidence type="ECO:0000313" key="1">
    <source>
        <dbReference type="EMBL" id="CAC5424470.1"/>
    </source>
</evidence>
<evidence type="ECO:0000313" key="2">
    <source>
        <dbReference type="Proteomes" id="UP000507470"/>
    </source>
</evidence>